<keyword evidence="1" id="KW-1133">Transmembrane helix</keyword>
<reference evidence="2 3" key="1">
    <citation type="submission" date="2021-03" db="EMBL/GenBank/DDBJ databases">
        <title>Genomic Encyclopedia of Type Strains, Phase IV (KMG-IV): sequencing the most valuable type-strain genomes for metagenomic binning, comparative biology and taxonomic classification.</title>
        <authorList>
            <person name="Goeker M."/>
        </authorList>
    </citation>
    <scope>NUCLEOTIDE SEQUENCE [LARGE SCALE GENOMIC DNA]</scope>
    <source>
        <strain evidence="2 3">DSM 101953</strain>
    </source>
</reference>
<protein>
    <recommendedName>
        <fullName evidence="4">FeoB-associated Cys-rich membrane protein</fullName>
    </recommendedName>
</protein>
<dbReference type="EMBL" id="JAGGLV010000010">
    <property type="protein sequence ID" value="MBP2113099.1"/>
    <property type="molecule type" value="Genomic_DNA"/>
</dbReference>
<evidence type="ECO:0000313" key="3">
    <source>
        <dbReference type="Proteomes" id="UP000773462"/>
    </source>
</evidence>
<dbReference type="Proteomes" id="UP000773462">
    <property type="component" value="Unassembled WGS sequence"/>
</dbReference>
<evidence type="ECO:0000256" key="1">
    <source>
        <dbReference type="SAM" id="Phobius"/>
    </source>
</evidence>
<evidence type="ECO:0008006" key="4">
    <source>
        <dbReference type="Google" id="ProtNLM"/>
    </source>
</evidence>
<comment type="caution">
    <text evidence="2">The sequence shown here is derived from an EMBL/GenBank/DDBJ whole genome shotgun (WGS) entry which is preliminary data.</text>
</comment>
<gene>
    <name evidence="2" type="ORF">J2Z70_003258</name>
</gene>
<sequence>MTAMIVNIVIVALIFGYSGWIIYRHVQKGKQGACAGCDKGKTCPAAAMDSPLSCGSASLGSKR</sequence>
<dbReference type="Pfam" id="PF12669">
    <property type="entry name" value="FeoB_associated"/>
    <property type="match status" value="1"/>
</dbReference>
<dbReference type="RefSeq" id="WP_339254387.1">
    <property type="nucleotide sequence ID" value="NZ_JAGGLV010000010.1"/>
</dbReference>
<feature type="transmembrane region" description="Helical" evidence="1">
    <location>
        <begin position="6"/>
        <end position="23"/>
    </location>
</feature>
<organism evidence="2 3">
    <name type="scientific">Paenibacillus silagei</name>
    <dbReference type="NCBI Taxonomy" id="1670801"/>
    <lineage>
        <taxon>Bacteria</taxon>
        <taxon>Bacillati</taxon>
        <taxon>Bacillota</taxon>
        <taxon>Bacilli</taxon>
        <taxon>Bacillales</taxon>
        <taxon>Paenibacillaceae</taxon>
        <taxon>Paenibacillus</taxon>
    </lineage>
</organism>
<keyword evidence="3" id="KW-1185">Reference proteome</keyword>
<proteinExistence type="predicted"/>
<name>A0ABS4NST3_9BACL</name>
<keyword evidence="1" id="KW-0812">Transmembrane</keyword>
<accession>A0ABS4NST3</accession>
<evidence type="ECO:0000313" key="2">
    <source>
        <dbReference type="EMBL" id="MBP2113099.1"/>
    </source>
</evidence>
<keyword evidence="1" id="KW-0472">Membrane</keyword>